<evidence type="ECO:0000256" key="1">
    <source>
        <dbReference type="ARBA" id="ARBA00003908"/>
    </source>
</evidence>
<dbReference type="PANTHER" id="PTHR18968:SF13">
    <property type="entry name" value="ACETOLACTATE SYNTHASE CATALYTIC SUBUNIT, MITOCHONDRIAL"/>
    <property type="match status" value="1"/>
</dbReference>
<keyword evidence="12" id="KW-1185">Reference proteome</keyword>
<name>A0A6A9QLK7_SULME</name>
<comment type="catalytic activity">
    <reaction evidence="6">
        <text>a 2-oxocarboxylate + 2 oxidized [2Fe-2S]-[ferredoxin] + CoA = an acyl-CoA + 2 reduced [2Fe-2S]-[ferredoxin] + CO2 + H(+)</text>
        <dbReference type="Rhea" id="RHEA:42316"/>
        <dbReference type="Rhea" id="RHEA-COMP:10000"/>
        <dbReference type="Rhea" id="RHEA-COMP:10001"/>
        <dbReference type="ChEBI" id="CHEBI:15378"/>
        <dbReference type="ChEBI" id="CHEBI:16526"/>
        <dbReference type="ChEBI" id="CHEBI:33737"/>
        <dbReference type="ChEBI" id="CHEBI:33738"/>
        <dbReference type="ChEBI" id="CHEBI:35179"/>
        <dbReference type="ChEBI" id="CHEBI:57287"/>
        <dbReference type="ChEBI" id="CHEBI:58342"/>
        <dbReference type="EC" id="1.2.7.11"/>
    </reaction>
</comment>
<dbReference type="CDD" id="cd07035">
    <property type="entry name" value="TPP_PYR_POX_like"/>
    <property type="match status" value="1"/>
</dbReference>
<dbReference type="GO" id="GO:0030976">
    <property type="term" value="F:thiamine pyrophosphate binding"/>
    <property type="evidence" value="ECO:0007669"/>
    <property type="project" value="InterPro"/>
</dbReference>
<organism evidence="11 12">
    <name type="scientific">Sulfuracidifex metallicus DSM 6482 = JCM 9184</name>
    <dbReference type="NCBI Taxonomy" id="523847"/>
    <lineage>
        <taxon>Archaea</taxon>
        <taxon>Thermoproteota</taxon>
        <taxon>Thermoprotei</taxon>
        <taxon>Sulfolobales</taxon>
        <taxon>Sulfolobaceae</taxon>
        <taxon>Sulfuracidifex</taxon>
    </lineage>
</organism>
<dbReference type="GO" id="GO:0018491">
    <property type="term" value="F:2-oxobutyrate synthase activity"/>
    <property type="evidence" value="ECO:0007669"/>
    <property type="project" value="UniProtKB-ARBA"/>
</dbReference>
<dbReference type="SUPFAM" id="SSF52518">
    <property type="entry name" value="Thiamin diphosphate-binding fold (THDP-binding)"/>
    <property type="match status" value="2"/>
</dbReference>
<evidence type="ECO:0000256" key="6">
    <source>
        <dbReference type="ARBA" id="ARBA00048893"/>
    </source>
</evidence>
<dbReference type="InterPro" id="IPR029061">
    <property type="entry name" value="THDP-binding"/>
</dbReference>
<evidence type="ECO:0000256" key="2">
    <source>
        <dbReference type="ARBA" id="ARBA00007812"/>
    </source>
</evidence>
<accession>A0A6A9QLK7</accession>
<sequence length="494" mass="55158">MLGNKVYELLSQFTDRIYGNPGTTELSFLKGKPESFKYFLALHDGIAVGMAEGYYLKESKLGIVNLHASPGLSNAMGFINTAFLDRSPLLIIAGQQSSKFLNDEPRLYGDLTSMAKPFTKGSFEAKSEDEVIRLLMRASKLALTPPYGPVMVSIPEDLQLKEATRDERRKVKHDVSLCCNEESVKEVVERVNSHERVALVVGYEIDVFNAHDELNDFVIKGGLPVYAEPFSSRAPYSGDSKFFMGDLPRRSSEINNVLKEYSMVLVIGGSLGNVLFPDDEILKGKEVVQITQDWMEASKRPWDTFVCNPKQFLKLASIHISQHKFVGKKVERKPSPVDKIFQELSGVSQRYAVFDEAPSYREALRASLGYRRNSLFSNRAGFIGWAIPAAFGYASAGGSALVVIGDGSFNYSFQALWSAQKYGGRMKVLVINNSGYNSLRGWSGLKDDILSPETSPWKLASSYGFEAKEFDDYKRGLEWLLSDDAQKLVELRIN</sequence>
<reference evidence="11 12" key="1">
    <citation type="submission" date="2019-10" db="EMBL/GenBank/DDBJ databases">
        <title>Sequencing and Assembly of Multiple Reported Metal-Biooxidizing Members of the Extremely Thermoacidophilic Archaeal Family Sulfolobaceae.</title>
        <authorList>
            <person name="Counts J.A."/>
            <person name="Kelly R.M."/>
        </authorList>
    </citation>
    <scope>NUCLEOTIDE SEQUENCE [LARGE SCALE GENOMIC DNA]</scope>
    <source>
        <strain evidence="11 12">DSM 6482</strain>
    </source>
</reference>
<evidence type="ECO:0000259" key="8">
    <source>
        <dbReference type="Pfam" id="PF00205"/>
    </source>
</evidence>
<evidence type="ECO:0000313" key="11">
    <source>
        <dbReference type="EMBL" id="MUN29039.1"/>
    </source>
</evidence>
<dbReference type="GO" id="GO:0050660">
    <property type="term" value="F:flavin adenine dinucleotide binding"/>
    <property type="evidence" value="ECO:0007669"/>
    <property type="project" value="TreeGrafter"/>
</dbReference>
<evidence type="ECO:0000259" key="9">
    <source>
        <dbReference type="Pfam" id="PF02775"/>
    </source>
</evidence>
<feature type="domain" description="Thiamine pyrophosphate enzyme N-terminal TPP-binding" evidence="10">
    <location>
        <begin position="7"/>
        <end position="101"/>
    </location>
</feature>
<evidence type="ECO:0000259" key="10">
    <source>
        <dbReference type="Pfam" id="PF02776"/>
    </source>
</evidence>
<dbReference type="InterPro" id="IPR045229">
    <property type="entry name" value="TPP_enz"/>
</dbReference>
<protein>
    <recommendedName>
        <fullName evidence="4">2-oxoacid oxidoreductase (ferredoxin)</fullName>
        <ecNumber evidence="4">1.2.7.11</ecNumber>
    </recommendedName>
</protein>
<feature type="domain" description="Thiamine pyrophosphate enzyme central" evidence="8">
    <location>
        <begin position="184"/>
        <end position="311"/>
    </location>
</feature>
<dbReference type="InterPro" id="IPR011766">
    <property type="entry name" value="TPP_enzyme_TPP-bd"/>
</dbReference>
<dbReference type="Proteomes" id="UP000470772">
    <property type="component" value="Unassembled WGS sequence"/>
</dbReference>
<feature type="domain" description="Thiamine pyrophosphate enzyme TPP-binding" evidence="9">
    <location>
        <begin position="372"/>
        <end position="476"/>
    </location>
</feature>
<dbReference type="GO" id="GO:0003984">
    <property type="term" value="F:acetolactate synthase activity"/>
    <property type="evidence" value="ECO:0007669"/>
    <property type="project" value="TreeGrafter"/>
</dbReference>
<evidence type="ECO:0000256" key="5">
    <source>
        <dbReference type="ARBA" id="ARBA00023052"/>
    </source>
</evidence>
<comment type="similarity">
    <text evidence="2 7">Belongs to the TPP enzyme family.</text>
</comment>
<dbReference type="InterPro" id="IPR029035">
    <property type="entry name" value="DHS-like_NAD/FAD-binding_dom"/>
</dbReference>
<dbReference type="Pfam" id="PF00205">
    <property type="entry name" value="TPP_enzyme_M"/>
    <property type="match status" value="1"/>
</dbReference>
<dbReference type="GO" id="GO:0019164">
    <property type="term" value="F:pyruvate synthase activity"/>
    <property type="evidence" value="ECO:0007669"/>
    <property type="project" value="UniProtKB-ARBA"/>
</dbReference>
<dbReference type="EMBL" id="WGGD01000005">
    <property type="protein sequence ID" value="MUN29039.1"/>
    <property type="molecule type" value="Genomic_DNA"/>
</dbReference>
<dbReference type="PANTHER" id="PTHR18968">
    <property type="entry name" value="THIAMINE PYROPHOSPHATE ENZYMES"/>
    <property type="match status" value="1"/>
</dbReference>
<dbReference type="InterPro" id="IPR012001">
    <property type="entry name" value="Thiamin_PyroP_enz_TPP-bd_dom"/>
</dbReference>
<dbReference type="GO" id="GO:0009097">
    <property type="term" value="P:isoleucine biosynthetic process"/>
    <property type="evidence" value="ECO:0007669"/>
    <property type="project" value="TreeGrafter"/>
</dbReference>
<dbReference type="GO" id="GO:0047553">
    <property type="term" value="F:2-oxoglutarate synthase activity"/>
    <property type="evidence" value="ECO:0007669"/>
    <property type="project" value="UniProtKB-ARBA"/>
</dbReference>
<comment type="function">
    <text evidence="1">Catalyzes the coenzyme A-dependent oxidative decarboxylation of different 2-oxoacids such as 2-oxoglutarate, pyruvate and 2-oxobutyrate to form their CoA derivatives.</text>
</comment>
<dbReference type="InterPro" id="IPR012000">
    <property type="entry name" value="Thiamin_PyroP_enz_cen_dom"/>
</dbReference>
<dbReference type="Gene3D" id="3.40.50.1220">
    <property type="entry name" value="TPP-binding domain"/>
    <property type="match status" value="1"/>
</dbReference>
<evidence type="ECO:0000256" key="3">
    <source>
        <dbReference type="ARBA" id="ARBA00011631"/>
    </source>
</evidence>
<dbReference type="OrthoDB" id="6837at2157"/>
<dbReference type="RefSeq" id="WP_054839081.1">
    <property type="nucleotide sequence ID" value="NZ_BBBY01000037.1"/>
</dbReference>
<dbReference type="GO" id="GO:0009099">
    <property type="term" value="P:L-valine biosynthetic process"/>
    <property type="evidence" value="ECO:0007669"/>
    <property type="project" value="TreeGrafter"/>
</dbReference>
<dbReference type="CDD" id="cd02002">
    <property type="entry name" value="TPP_BFDC"/>
    <property type="match status" value="1"/>
</dbReference>
<dbReference type="Gene3D" id="3.40.50.970">
    <property type="match status" value="2"/>
</dbReference>
<keyword evidence="5 7" id="KW-0786">Thiamine pyrophosphate</keyword>
<dbReference type="Pfam" id="PF02776">
    <property type="entry name" value="TPP_enzyme_N"/>
    <property type="match status" value="1"/>
</dbReference>
<dbReference type="GO" id="GO:0005948">
    <property type="term" value="C:acetolactate synthase complex"/>
    <property type="evidence" value="ECO:0007669"/>
    <property type="project" value="TreeGrafter"/>
</dbReference>
<comment type="subunit">
    <text evidence="3">Heterodimer composed of an alpha and a beta subunit.</text>
</comment>
<evidence type="ECO:0000256" key="4">
    <source>
        <dbReference type="ARBA" id="ARBA00012691"/>
    </source>
</evidence>
<dbReference type="EC" id="1.2.7.11" evidence="4"/>
<evidence type="ECO:0000313" key="12">
    <source>
        <dbReference type="Proteomes" id="UP000470772"/>
    </source>
</evidence>
<dbReference type="Pfam" id="PF02775">
    <property type="entry name" value="TPP_enzyme_C"/>
    <property type="match status" value="1"/>
</dbReference>
<dbReference type="SUPFAM" id="SSF52467">
    <property type="entry name" value="DHS-like NAD/FAD-binding domain"/>
    <property type="match status" value="1"/>
</dbReference>
<evidence type="ECO:0000256" key="7">
    <source>
        <dbReference type="RuleBase" id="RU362132"/>
    </source>
</evidence>
<comment type="caution">
    <text evidence="11">The sequence shown here is derived from an EMBL/GenBank/DDBJ whole genome shotgun (WGS) entry which is preliminary data.</text>
</comment>
<dbReference type="AlphaFoldDB" id="A0A6A9QLK7"/>
<gene>
    <name evidence="11" type="ORF">GC250_06230</name>
</gene>
<dbReference type="GO" id="GO:0000287">
    <property type="term" value="F:magnesium ion binding"/>
    <property type="evidence" value="ECO:0007669"/>
    <property type="project" value="InterPro"/>
</dbReference>
<proteinExistence type="inferred from homology"/>